<organism evidence="1 2">
    <name type="scientific">Anopheles culicifacies</name>
    <dbReference type="NCBI Taxonomy" id="139723"/>
    <lineage>
        <taxon>Eukaryota</taxon>
        <taxon>Metazoa</taxon>
        <taxon>Ecdysozoa</taxon>
        <taxon>Arthropoda</taxon>
        <taxon>Hexapoda</taxon>
        <taxon>Insecta</taxon>
        <taxon>Pterygota</taxon>
        <taxon>Neoptera</taxon>
        <taxon>Endopterygota</taxon>
        <taxon>Diptera</taxon>
        <taxon>Nematocera</taxon>
        <taxon>Culicoidea</taxon>
        <taxon>Culicidae</taxon>
        <taxon>Anophelinae</taxon>
        <taxon>Anopheles</taxon>
        <taxon>culicifacies species complex</taxon>
    </lineage>
</organism>
<dbReference type="EnsemblMetazoa" id="ACUA015573-RA">
    <property type="protein sequence ID" value="ACUA015573-PA"/>
    <property type="gene ID" value="ACUA015573"/>
</dbReference>
<evidence type="ECO:0000313" key="2">
    <source>
        <dbReference type="Proteomes" id="UP000075883"/>
    </source>
</evidence>
<reference evidence="2" key="1">
    <citation type="submission" date="2013-09" db="EMBL/GenBank/DDBJ databases">
        <title>The Genome Sequence of Anopheles culicifacies species A.</title>
        <authorList>
            <consortium name="The Broad Institute Genomics Platform"/>
            <person name="Neafsey D.E."/>
            <person name="Besansky N."/>
            <person name="Howell P."/>
            <person name="Walton C."/>
            <person name="Young S.K."/>
            <person name="Zeng Q."/>
            <person name="Gargeya S."/>
            <person name="Fitzgerald M."/>
            <person name="Haas B."/>
            <person name="Abouelleil A."/>
            <person name="Allen A.W."/>
            <person name="Alvarado L."/>
            <person name="Arachchi H.M."/>
            <person name="Berlin A.M."/>
            <person name="Chapman S.B."/>
            <person name="Gainer-Dewar J."/>
            <person name="Goldberg J."/>
            <person name="Griggs A."/>
            <person name="Gujja S."/>
            <person name="Hansen M."/>
            <person name="Howarth C."/>
            <person name="Imamovic A."/>
            <person name="Ireland A."/>
            <person name="Larimer J."/>
            <person name="McCowan C."/>
            <person name="Murphy C."/>
            <person name="Pearson M."/>
            <person name="Poon T.W."/>
            <person name="Priest M."/>
            <person name="Roberts A."/>
            <person name="Saif S."/>
            <person name="Shea T."/>
            <person name="Sisk P."/>
            <person name="Sykes S."/>
            <person name="Wortman J."/>
            <person name="Nusbaum C."/>
            <person name="Birren B."/>
        </authorList>
    </citation>
    <scope>NUCLEOTIDE SEQUENCE [LARGE SCALE GENOMIC DNA]</scope>
    <source>
        <strain evidence="2">A-37</strain>
    </source>
</reference>
<dbReference type="VEuPathDB" id="VectorBase:ACUA015573"/>
<dbReference type="Proteomes" id="UP000075883">
    <property type="component" value="Unassembled WGS sequence"/>
</dbReference>
<keyword evidence="2" id="KW-1185">Reference proteome</keyword>
<dbReference type="STRING" id="139723.A0A182MDF1"/>
<protein>
    <submittedName>
        <fullName evidence="1">Uncharacterized protein</fullName>
    </submittedName>
</protein>
<proteinExistence type="predicted"/>
<reference evidence="1" key="2">
    <citation type="submission" date="2020-05" db="UniProtKB">
        <authorList>
            <consortium name="EnsemblMetazoa"/>
        </authorList>
    </citation>
    <scope>IDENTIFICATION</scope>
    <source>
        <strain evidence="1">A-37</strain>
    </source>
</reference>
<name>A0A182MDF1_9DIPT</name>
<accession>A0A182MDF1</accession>
<dbReference type="EMBL" id="AXCM01001940">
    <property type="status" value="NOT_ANNOTATED_CDS"/>
    <property type="molecule type" value="Genomic_DNA"/>
</dbReference>
<evidence type="ECO:0000313" key="1">
    <source>
        <dbReference type="EnsemblMetazoa" id="ACUA015573-PA"/>
    </source>
</evidence>
<sequence>MTAPIRTYRKDTHCTRKAKLYKLQRTEQQCRLPWRMEWPEEMQPLRKEPPREGPSMPAGRRICLAVCVFGAASAGVVPVAAPLAAAGVVAPYATSYNAHTVNHAVAAPVVAAAPAVVAAPAARFVAAPAGPAVAYTAAAGLPAYSTYAAGALPAFSPYTAFAGLPAPYVF</sequence>
<dbReference type="AlphaFoldDB" id="A0A182MDF1"/>